<gene>
    <name evidence="1" type="ORF">BDN72DRAFT_513910</name>
</gene>
<dbReference type="Proteomes" id="UP000308600">
    <property type="component" value="Unassembled WGS sequence"/>
</dbReference>
<proteinExistence type="predicted"/>
<sequence length="387" mass="43253">MMDSATTVIDVKLPVDSAQEVDDGLDTLALLGEHLINSILEQEPLPVLTSIIENGAPLWYQNQAEGISCLHAAAYIQDVDLVKLLVEKGAVWNSVDYLKHTAGDIALSFNNVDIYALIRDAGIRSELLLSRLSSQTSLQATDSTTILRQADNTGAGSLDTFLSSRLRFTVDGHGQSICSIDVEGEEIGVMMGWEAGIMQETVRRLCQGHKNDKELKILNIGFGLGIIDTLFQSTRTRPTKHVIIEAHPDVLQHMKQLGWYDKEGVEILEGKWQDFIREEGLLGGNSFDVVYTDTFSEDYEELHRFFKYLPMLFSGSGSRFSFFNGLGATNAMFYDVYTHISELHLSQVGLDVEWSDVDVGESRDSRWGSSRQYFSLPTYRLPIAKLR</sequence>
<name>A0ACD3BBA5_9AGAR</name>
<organism evidence="1 2">
    <name type="scientific">Pluteus cervinus</name>
    <dbReference type="NCBI Taxonomy" id="181527"/>
    <lineage>
        <taxon>Eukaryota</taxon>
        <taxon>Fungi</taxon>
        <taxon>Dikarya</taxon>
        <taxon>Basidiomycota</taxon>
        <taxon>Agaricomycotina</taxon>
        <taxon>Agaricomycetes</taxon>
        <taxon>Agaricomycetidae</taxon>
        <taxon>Agaricales</taxon>
        <taxon>Pluteineae</taxon>
        <taxon>Pluteaceae</taxon>
        <taxon>Pluteus</taxon>
    </lineage>
</organism>
<accession>A0ACD3BBA5</accession>
<protein>
    <submittedName>
        <fullName evidence="1">Uncharacterized protein</fullName>
    </submittedName>
</protein>
<keyword evidence="2" id="KW-1185">Reference proteome</keyword>
<evidence type="ECO:0000313" key="2">
    <source>
        <dbReference type="Proteomes" id="UP000308600"/>
    </source>
</evidence>
<evidence type="ECO:0000313" key="1">
    <source>
        <dbReference type="EMBL" id="TFK75358.1"/>
    </source>
</evidence>
<dbReference type="EMBL" id="ML208263">
    <property type="protein sequence ID" value="TFK75358.1"/>
    <property type="molecule type" value="Genomic_DNA"/>
</dbReference>
<reference evidence="1 2" key="1">
    <citation type="journal article" date="2019" name="Nat. Ecol. Evol.">
        <title>Megaphylogeny resolves global patterns of mushroom evolution.</title>
        <authorList>
            <person name="Varga T."/>
            <person name="Krizsan K."/>
            <person name="Foldi C."/>
            <person name="Dima B."/>
            <person name="Sanchez-Garcia M."/>
            <person name="Sanchez-Ramirez S."/>
            <person name="Szollosi G.J."/>
            <person name="Szarkandi J.G."/>
            <person name="Papp V."/>
            <person name="Albert L."/>
            <person name="Andreopoulos W."/>
            <person name="Angelini C."/>
            <person name="Antonin V."/>
            <person name="Barry K.W."/>
            <person name="Bougher N.L."/>
            <person name="Buchanan P."/>
            <person name="Buyck B."/>
            <person name="Bense V."/>
            <person name="Catcheside P."/>
            <person name="Chovatia M."/>
            <person name="Cooper J."/>
            <person name="Damon W."/>
            <person name="Desjardin D."/>
            <person name="Finy P."/>
            <person name="Geml J."/>
            <person name="Haridas S."/>
            <person name="Hughes K."/>
            <person name="Justo A."/>
            <person name="Karasinski D."/>
            <person name="Kautmanova I."/>
            <person name="Kiss B."/>
            <person name="Kocsube S."/>
            <person name="Kotiranta H."/>
            <person name="LaButti K.M."/>
            <person name="Lechner B.E."/>
            <person name="Liimatainen K."/>
            <person name="Lipzen A."/>
            <person name="Lukacs Z."/>
            <person name="Mihaltcheva S."/>
            <person name="Morgado L.N."/>
            <person name="Niskanen T."/>
            <person name="Noordeloos M.E."/>
            <person name="Ohm R.A."/>
            <person name="Ortiz-Santana B."/>
            <person name="Ovrebo C."/>
            <person name="Racz N."/>
            <person name="Riley R."/>
            <person name="Savchenko A."/>
            <person name="Shiryaev A."/>
            <person name="Soop K."/>
            <person name="Spirin V."/>
            <person name="Szebenyi C."/>
            <person name="Tomsovsky M."/>
            <person name="Tulloss R.E."/>
            <person name="Uehling J."/>
            <person name="Grigoriev I.V."/>
            <person name="Vagvolgyi C."/>
            <person name="Papp T."/>
            <person name="Martin F.M."/>
            <person name="Miettinen O."/>
            <person name="Hibbett D.S."/>
            <person name="Nagy L.G."/>
        </authorList>
    </citation>
    <scope>NUCLEOTIDE SEQUENCE [LARGE SCALE GENOMIC DNA]</scope>
    <source>
        <strain evidence="1 2">NL-1719</strain>
    </source>
</reference>